<evidence type="ECO:0000256" key="2">
    <source>
        <dbReference type="ARBA" id="ARBA00022771"/>
    </source>
</evidence>
<evidence type="ECO:0000256" key="4">
    <source>
        <dbReference type="PROSITE-ProRule" id="PRU00134"/>
    </source>
</evidence>
<dbReference type="Pfam" id="PF01753">
    <property type="entry name" value="zf-MYND"/>
    <property type="match status" value="1"/>
</dbReference>
<evidence type="ECO:0000313" key="7">
    <source>
        <dbReference type="Proteomes" id="UP000054279"/>
    </source>
</evidence>
<evidence type="ECO:0000256" key="1">
    <source>
        <dbReference type="ARBA" id="ARBA00022723"/>
    </source>
</evidence>
<evidence type="ECO:0000313" key="6">
    <source>
        <dbReference type="EMBL" id="KIJ33462.1"/>
    </source>
</evidence>
<gene>
    <name evidence="6" type="ORF">M422DRAFT_264566</name>
</gene>
<keyword evidence="1" id="KW-0479">Metal-binding</keyword>
<dbReference type="HOGENOM" id="CLU_118223_0_0_1"/>
<dbReference type="Gene3D" id="6.10.140.2220">
    <property type="match status" value="1"/>
</dbReference>
<dbReference type="Proteomes" id="UP000054279">
    <property type="component" value="Unassembled WGS sequence"/>
</dbReference>
<protein>
    <recommendedName>
        <fullName evidence="5">MYND-type domain-containing protein</fullName>
    </recommendedName>
</protein>
<keyword evidence="3" id="KW-0862">Zinc</keyword>
<reference evidence="6 7" key="1">
    <citation type="submission" date="2014-06" db="EMBL/GenBank/DDBJ databases">
        <title>Evolutionary Origins and Diversification of the Mycorrhizal Mutualists.</title>
        <authorList>
            <consortium name="DOE Joint Genome Institute"/>
            <consortium name="Mycorrhizal Genomics Consortium"/>
            <person name="Kohler A."/>
            <person name="Kuo A."/>
            <person name="Nagy L.G."/>
            <person name="Floudas D."/>
            <person name="Copeland A."/>
            <person name="Barry K.W."/>
            <person name="Cichocki N."/>
            <person name="Veneault-Fourrey C."/>
            <person name="LaButti K."/>
            <person name="Lindquist E.A."/>
            <person name="Lipzen A."/>
            <person name="Lundell T."/>
            <person name="Morin E."/>
            <person name="Murat C."/>
            <person name="Riley R."/>
            <person name="Ohm R."/>
            <person name="Sun H."/>
            <person name="Tunlid A."/>
            <person name="Henrissat B."/>
            <person name="Grigoriev I.V."/>
            <person name="Hibbett D.S."/>
            <person name="Martin F."/>
        </authorList>
    </citation>
    <scope>NUCLEOTIDE SEQUENCE [LARGE SCALE GENOMIC DNA]</scope>
    <source>
        <strain evidence="6 7">SS14</strain>
    </source>
</reference>
<dbReference type="SUPFAM" id="SSF144232">
    <property type="entry name" value="HIT/MYND zinc finger-like"/>
    <property type="match status" value="1"/>
</dbReference>
<dbReference type="PROSITE" id="PS01360">
    <property type="entry name" value="ZF_MYND_1"/>
    <property type="match status" value="1"/>
</dbReference>
<evidence type="ECO:0000259" key="5">
    <source>
        <dbReference type="PROSITE" id="PS50865"/>
    </source>
</evidence>
<dbReference type="OrthoDB" id="5231159at2759"/>
<feature type="domain" description="MYND-type" evidence="5">
    <location>
        <begin position="23"/>
        <end position="60"/>
    </location>
</feature>
<sequence>MPPSRHTSFIPTVISCSMQSKKCSMCLSTSNLKLCRGCRGAYYCSIECQAANWKLHHHFCQFASAKRIQLREEDKKASKTFGQACRLSAVIGDLTSNIVPIFTRVIGLEMHFYIPRRCEETVRLDMRFFNIEELQQDVRDRCLAAIPTGQHYIVLRTCINGQKVIRPFSFDRPQRLTHPSHDEHLALIVAALRRLSVLKR</sequence>
<dbReference type="PROSITE" id="PS50865">
    <property type="entry name" value="ZF_MYND_2"/>
    <property type="match status" value="1"/>
</dbReference>
<dbReference type="InterPro" id="IPR002893">
    <property type="entry name" value="Znf_MYND"/>
</dbReference>
<organism evidence="6 7">
    <name type="scientific">Sphaerobolus stellatus (strain SS14)</name>
    <dbReference type="NCBI Taxonomy" id="990650"/>
    <lineage>
        <taxon>Eukaryota</taxon>
        <taxon>Fungi</taxon>
        <taxon>Dikarya</taxon>
        <taxon>Basidiomycota</taxon>
        <taxon>Agaricomycotina</taxon>
        <taxon>Agaricomycetes</taxon>
        <taxon>Phallomycetidae</taxon>
        <taxon>Geastrales</taxon>
        <taxon>Sphaerobolaceae</taxon>
        <taxon>Sphaerobolus</taxon>
    </lineage>
</organism>
<keyword evidence="2 4" id="KW-0863">Zinc-finger</keyword>
<evidence type="ECO:0000256" key="3">
    <source>
        <dbReference type="ARBA" id="ARBA00022833"/>
    </source>
</evidence>
<name>A0A0C9UW37_SPHS4</name>
<proteinExistence type="predicted"/>
<accession>A0A0C9UW37</accession>
<dbReference type="PROSITE" id="PS51257">
    <property type="entry name" value="PROKAR_LIPOPROTEIN"/>
    <property type="match status" value="1"/>
</dbReference>
<dbReference type="GO" id="GO:0008270">
    <property type="term" value="F:zinc ion binding"/>
    <property type="evidence" value="ECO:0007669"/>
    <property type="project" value="UniProtKB-KW"/>
</dbReference>
<dbReference type="AlphaFoldDB" id="A0A0C9UW37"/>
<dbReference type="EMBL" id="KN837212">
    <property type="protein sequence ID" value="KIJ33462.1"/>
    <property type="molecule type" value="Genomic_DNA"/>
</dbReference>
<keyword evidence="7" id="KW-1185">Reference proteome</keyword>